<dbReference type="Pfam" id="PF01165">
    <property type="entry name" value="Ribosomal_S21"/>
    <property type="match status" value="1"/>
</dbReference>
<dbReference type="InterPro" id="IPR001911">
    <property type="entry name" value="Ribosomal_bS21"/>
</dbReference>
<evidence type="ECO:0000256" key="5">
    <source>
        <dbReference type="HAMAP-Rule" id="MF_00358"/>
    </source>
</evidence>
<dbReference type="Proteomes" id="UP000179797">
    <property type="component" value="Unassembled WGS sequence"/>
</dbReference>
<dbReference type="AlphaFoldDB" id="A0A1S1Z0U3"/>
<dbReference type="EMBL" id="JRYR02000001">
    <property type="protein sequence ID" value="OHX66888.1"/>
    <property type="molecule type" value="Genomic_DNA"/>
</dbReference>
<evidence type="ECO:0000256" key="6">
    <source>
        <dbReference type="RuleBase" id="RU000667"/>
    </source>
</evidence>
<sequence length="64" mass="7623">MIEIKVKDNESIDRALKRFKKKFERTKVLRELRGRAYYEKESVTSRKKSIKAAYKIKMRTEAGA</sequence>
<gene>
    <name evidence="5" type="primary">rpsU</name>
    <name evidence="7" type="ORF">NH26_11235</name>
</gene>
<comment type="similarity">
    <text evidence="1 5 6">Belongs to the bacterial ribosomal protein bS21 family.</text>
</comment>
<dbReference type="Gene3D" id="1.20.5.1150">
    <property type="entry name" value="Ribosomal protein S8"/>
    <property type="match status" value="1"/>
</dbReference>
<organism evidence="7 8">
    <name type="scientific">Flammeovirga pacifica</name>
    <dbReference type="NCBI Taxonomy" id="915059"/>
    <lineage>
        <taxon>Bacteria</taxon>
        <taxon>Pseudomonadati</taxon>
        <taxon>Bacteroidota</taxon>
        <taxon>Cytophagia</taxon>
        <taxon>Cytophagales</taxon>
        <taxon>Flammeovirgaceae</taxon>
        <taxon>Flammeovirga</taxon>
    </lineage>
</organism>
<dbReference type="GO" id="GO:0005840">
    <property type="term" value="C:ribosome"/>
    <property type="evidence" value="ECO:0007669"/>
    <property type="project" value="UniProtKB-KW"/>
</dbReference>
<dbReference type="GO" id="GO:0006412">
    <property type="term" value="P:translation"/>
    <property type="evidence" value="ECO:0007669"/>
    <property type="project" value="UniProtKB-UniRule"/>
</dbReference>
<comment type="caution">
    <text evidence="7">The sequence shown here is derived from an EMBL/GenBank/DDBJ whole genome shotgun (WGS) entry which is preliminary data.</text>
</comment>
<evidence type="ECO:0000256" key="1">
    <source>
        <dbReference type="ARBA" id="ARBA00006640"/>
    </source>
</evidence>
<dbReference type="RefSeq" id="WP_044223049.1">
    <property type="nucleotide sequence ID" value="NZ_JRYR02000001.1"/>
</dbReference>
<dbReference type="HAMAP" id="MF_00358">
    <property type="entry name" value="Ribosomal_bS21"/>
    <property type="match status" value="1"/>
</dbReference>
<dbReference type="InterPro" id="IPR018278">
    <property type="entry name" value="Ribosomal_bS21_CS"/>
</dbReference>
<proteinExistence type="inferred from homology"/>
<dbReference type="NCBIfam" id="TIGR00030">
    <property type="entry name" value="S21p"/>
    <property type="match status" value="1"/>
</dbReference>
<dbReference type="InterPro" id="IPR038380">
    <property type="entry name" value="Ribosomal_bS21_sf"/>
</dbReference>
<evidence type="ECO:0000313" key="8">
    <source>
        <dbReference type="Proteomes" id="UP000179797"/>
    </source>
</evidence>
<dbReference type="STRING" id="915059.NH26_11235"/>
<evidence type="ECO:0000256" key="4">
    <source>
        <dbReference type="ARBA" id="ARBA00035135"/>
    </source>
</evidence>
<dbReference type="OrthoDB" id="598353at2"/>
<keyword evidence="3 5" id="KW-0687">Ribonucleoprotein</keyword>
<reference evidence="7 8" key="1">
    <citation type="journal article" date="2012" name="Int. J. Syst. Evol. Microbiol.">
        <title>Flammeovirga pacifica sp. nov., isolated from deep-sea sediment.</title>
        <authorList>
            <person name="Xu H."/>
            <person name="Fu Y."/>
            <person name="Yang N."/>
            <person name="Ding Z."/>
            <person name="Lai Q."/>
            <person name="Zeng R."/>
        </authorList>
    </citation>
    <scope>NUCLEOTIDE SEQUENCE [LARGE SCALE GENOMIC DNA]</scope>
    <source>
        <strain evidence="8">DSM 24597 / LMG 26175 / WPAGA1</strain>
    </source>
</reference>
<evidence type="ECO:0000256" key="3">
    <source>
        <dbReference type="ARBA" id="ARBA00023274"/>
    </source>
</evidence>
<dbReference type="PROSITE" id="PS01181">
    <property type="entry name" value="RIBOSOMAL_S21"/>
    <property type="match status" value="1"/>
</dbReference>
<keyword evidence="8" id="KW-1185">Reference proteome</keyword>
<dbReference type="PRINTS" id="PR00976">
    <property type="entry name" value="RIBOSOMALS21"/>
</dbReference>
<dbReference type="GO" id="GO:1990904">
    <property type="term" value="C:ribonucleoprotein complex"/>
    <property type="evidence" value="ECO:0007669"/>
    <property type="project" value="UniProtKB-KW"/>
</dbReference>
<evidence type="ECO:0000313" key="7">
    <source>
        <dbReference type="EMBL" id="OHX66888.1"/>
    </source>
</evidence>
<name>A0A1S1Z0U3_FLAPC</name>
<dbReference type="GO" id="GO:0003735">
    <property type="term" value="F:structural constituent of ribosome"/>
    <property type="evidence" value="ECO:0007669"/>
    <property type="project" value="InterPro"/>
</dbReference>
<protein>
    <recommendedName>
        <fullName evidence="4 5">Small ribosomal subunit protein bS21</fullName>
    </recommendedName>
</protein>
<keyword evidence="2 5" id="KW-0689">Ribosomal protein</keyword>
<evidence type="ECO:0000256" key="2">
    <source>
        <dbReference type="ARBA" id="ARBA00022980"/>
    </source>
</evidence>
<accession>A0A1S1Z0U3</accession>